<evidence type="ECO:0000313" key="2">
    <source>
        <dbReference type="EMBL" id="KRX96892.1"/>
    </source>
</evidence>
<dbReference type="Proteomes" id="UP000054815">
    <property type="component" value="Unassembled WGS sequence"/>
</dbReference>
<gene>
    <name evidence="2" type="ORF">T4E_401</name>
</gene>
<proteinExistence type="predicted"/>
<feature type="region of interest" description="Disordered" evidence="1">
    <location>
        <begin position="1"/>
        <end position="63"/>
    </location>
</feature>
<sequence length="63" mass="6852">MHHSAVAQTTKLKRNFAPAREKSTHTAAACDDNHDPGLVVSTVALPRTGNHYSTPDRDGQVRD</sequence>
<reference evidence="2 3" key="1">
    <citation type="submission" date="2015-01" db="EMBL/GenBank/DDBJ databases">
        <title>Evolution of Trichinella species and genotypes.</title>
        <authorList>
            <person name="Korhonen P.K."/>
            <person name="Edoardo P."/>
            <person name="Giuseppe L.R."/>
            <person name="Gasser R.B."/>
        </authorList>
    </citation>
    <scope>NUCLEOTIDE SEQUENCE [LARGE SCALE GENOMIC DNA]</scope>
    <source>
        <strain evidence="2">ISS141</strain>
    </source>
</reference>
<organism evidence="2 3">
    <name type="scientific">Trichinella pseudospiralis</name>
    <name type="common">Parasitic roundworm</name>
    <dbReference type="NCBI Taxonomy" id="6337"/>
    <lineage>
        <taxon>Eukaryota</taxon>
        <taxon>Metazoa</taxon>
        <taxon>Ecdysozoa</taxon>
        <taxon>Nematoda</taxon>
        <taxon>Enoplea</taxon>
        <taxon>Dorylaimia</taxon>
        <taxon>Trichinellida</taxon>
        <taxon>Trichinellidae</taxon>
        <taxon>Trichinella</taxon>
    </lineage>
</organism>
<evidence type="ECO:0000313" key="3">
    <source>
        <dbReference type="Proteomes" id="UP000054815"/>
    </source>
</evidence>
<dbReference type="AlphaFoldDB" id="A0A0V0YA45"/>
<comment type="caution">
    <text evidence="2">The sequence shown here is derived from an EMBL/GenBank/DDBJ whole genome shotgun (WGS) entry which is preliminary data.</text>
</comment>
<name>A0A0V0YA45_TRIPS</name>
<protein>
    <submittedName>
        <fullName evidence="2">Uncharacterized protein</fullName>
    </submittedName>
</protein>
<feature type="compositionally biased region" description="Polar residues" evidence="1">
    <location>
        <begin position="1"/>
        <end position="10"/>
    </location>
</feature>
<accession>A0A0V0YA45</accession>
<evidence type="ECO:0000256" key="1">
    <source>
        <dbReference type="SAM" id="MobiDB-lite"/>
    </source>
</evidence>
<feature type="compositionally biased region" description="Basic and acidic residues" evidence="1">
    <location>
        <begin position="54"/>
        <end position="63"/>
    </location>
</feature>
<dbReference type="EMBL" id="JYDU01000038">
    <property type="protein sequence ID" value="KRX96892.1"/>
    <property type="molecule type" value="Genomic_DNA"/>
</dbReference>